<evidence type="ECO:0000313" key="1">
    <source>
        <dbReference type="EMBL" id="GFZ58436.1"/>
    </source>
</evidence>
<sequence>MAVNARCNSYRQRRAQALGMKDQKGIEGESDVFFSSGIRSCPMAEAGLYRQVCTSGSASSNLKV</sequence>
<accession>A0A9P3AAY0</accession>
<dbReference type="EMBL" id="BMZW01000004">
    <property type="protein sequence ID" value="GFZ58436.1"/>
    <property type="molecule type" value="Genomic_DNA"/>
</dbReference>
<proteinExistence type="predicted"/>
<dbReference type="AlphaFoldDB" id="A0A9P3AAY0"/>
<evidence type="ECO:0000313" key="2">
    <source>
        <dbReference type="Proteomes" id="UP000630864"/>
    </source>
</evidence>
<organism evidence="1 2">
    <name type="scientific">Pseudomonas amygdali pv. eriobotryae</name>
    <dbReference type="NCBI Taxonomy" id="129137"/>
    <lineage>
        <taxon>Bacteria</taxon>
        <taxon>Pseudomonadati</taxon>
        <taxon>Pseudomonadota</taxon>
        <taxon>Gammaproteobacteria</taxon>
        <taxon>Pseudomonadales</taxon>
        <taxon>Pseudomonadaceae</taxon>
        <taxon>Pseudomonas</taxon>
        <taxon>Pseudomonas amygdali</taxon>
    </lineage>
</organism>
<dbReference type="Proteomes" id="UP000630864">
    <property type="component" value="Unassembled WGS sequence"/>
</dbReference>
<comment type="caution">
    <text evidence="1">The sequence shown here is derived from an EMBL/GenBank/DDBJ whole genome shotgun (WGS) entry which is preliminary data.</text>
</comment>
<name>A0A9P3AAY0_PSEA0</name>
<gene>
    <name evidence="1" type="ORF">PSE10A_09470</name>
</gene>
<reference evidence="1" key="1">
    <citation type="submission" date="2020-09" db="EMBL/GenBank/DDBJ databases">
        <title>Pseudomonas syringae pv. eriobotryae genome sequence causing loquat canker disease.</title>
        <authorList>
            <person name="Fukuda S."/>
            <person name="Tashiro H."/>
            <person name="Nagano Y."/>
        </authorList>
    </citation>
    <scope>NUCLEOTIDE SEQUENCE</scope>
    <source>
        <strain evidence="1">AM001</strain>
    </source>
</reference>
<protein>
    <submittedName>
        <fullName evidence="1">Uncharacterized protein</fullName>
    </submittedName>
</protein>